<dbReference type="InParanoid" id="A0A067MJ35"/>
<sequence length="276" mass="30922">MNLDETRRIAFSQFDAIRDQIEVWRTEPEMFIGGLLERAASTIVSDDTPAATRVTQARMDAFRSRLHISHLQYAAWSRASSWFNEISVMGLNSPSAVLSALKKDDEFLGRTVGMVLMVIELEKWLDGKVSQELTSSDYLRPFFIRTRAERSATIVPNPNKYFRPGSLEWLLGQVIPKGGVVNLLSSMHELWPLLQKPSEARKVSAAAFDTLGDHGIASEFAYMFDGTTFGMELKGAPQKHGFLTSQQCLKQSSIYPGRKSPERSCLEDSTISPALR</sequence>
<feature type="region of interest" description="Disordered" evidence="1">
    <location>
        <begin position="254"/>
        <end position="276"/>
    </location>
</feature>
<accession>A0A067MJ35</accession>
<evidence type="ECO:0000313" key="3">
    <source>
        <dbReference type="Proteomes" id="UP000027195"/>
    </source>
</evidence>
<dbReference type="OrthoDB" id="2922289at2759"/>
<dbReference type="Proteomes" id="UP000027195">
    <property type="component" value="Unassembled WGS sequence"/>
</dbReference>
<evidence type="ECO:0000256" key="1">
    <source>
        <dbReference type="SAM" id="MobiDB-lite"/>
    </source>
</evidence>
<proteinExistence type="predicted"/>
<gene>
    <name evidence="2" type="ORF">BOTBODRAFT_453198</name>
</gene>
<protein>
    <submittedName>
        <fullName evidence="2">Uncharacterized protein</fullName>
    </submittedName>
</protein>
<dbReference type="STRING" id="930990.A0A067MJ35"/>
<name>A0A067MJ35_BOTB1</name>
<organism evidence="2 3">
    <name type="scientific">Botryobasidium botryosum (strain FD-172 SS1)</name>
    <dbReference type="NCBI Taxonomy" id="930990"/>
    <lineage>
        <taxon>Eukaryota</taxon>
        <taxon>Fungi</taxon>
        <taxon>Dikarya</taxon>
        <taxon>Basidiomycota</taxon>
        <taxon>Agaricomycotina</taxon>
        <taxon>Agaricomycetes</taxon>
        <taxon>Cantharellales</taxon>
        <taxon>Botryobasidiaceae</taxon>
        <taxon>Botryobasidium</taxon>
    </lineage>
</organism>
<dbReference type="EMBL" id="KL198057">
    <property type="protein sequence ID" value="KDQ11586.1"/>
    <property type="molecule type" value="Genomic_DNA"/>
</dbReference>
<dbReference type="AlphaFoldDB" id="A0A067MJ35"/>
<keyword evidence="3" id="KW-1185">Reference proteome</keyword>
<dbReference type="HOGENOM" id="CLU_1008300_0_0_1"/>
<reference evidence="3" key="1">
    <citation type="journal article" date="2014" name="Proc. Natl. Acad. Sci. U.S.A.">
        <title>Extensive sampling of basidiomycete genomes demonstrates inadequacy of the white-rot/brown-rot paradigm for wood decay fungi.</title>
        <authorList>
            <person name="Riley R."/>
            <person name="Salamov A.A."/>
            <person name="Brown D.W."/>
            <person name="Nagy L.G."/>
            <person name="Floudas D."/>
            <person name="Held B.W."/>
            <person name="Levasseur A."/>
            <person name="Lombard V."/>
            <person name="Morin E."/>
            <person name="Otillar R."/>
            <person name="Lindquist E.A."/>
            <person name="Sun H."/>
            <person name="LaButti K.M."/>
            <person name="Schmutz J."/>
            <person name="Jabbour D."/>
            <person name="Luo H."/>
            <person name="Baker S.E."/>
            <person name="Pisabarro A.G."/>
            <person name="Walton J.D."/>
            <person name="Blanchette R.A."/>
            <person name="Henrissat B."/>
            <person name="Martin F."/>
            <person name="Cullen D."/>
            <person name="Hibbett D.S."/>
            <person name="Grigoriev I.V."/>
        </authorList>
    </citation>
    <scope>NUCLEOTIDE SEQUENCE [LARGE SCALE GENOMIC DNA]</scope>
    <source>
        <strain evidence="3">FD-172 SS1</strain>
    </source>
</reference>
<evidence type="ECO:0000313" key="2">
    <source>
        <dbReference type="EMBL" id="KDQ11586.1"/>
    </source>
</evidence>
<feature type="compositionally biased region" description="Polar residues" evidence="1">
    <location>
        <begin position="267"/>
        <end position="276"/>
    </location>
</feature>